<keyword evidence="1" id="KW-0732">Signal</keyword>
<proteinExistence type="predicted"/>
<feature type="chain" id="PRO_5009311718" evidence="1">
    <location>
        <begin position="21"/>
        <end position="469"/>
    </location>
</feature>
<evidence type="ECO:0000313" key="2">
    <source>
        <dbReference type="Proteomes" id="UP000095287"/>
    </source>
</evidence>
<feature type="signal peptide" evidence="1">
    <location>
        <begin position="1"/>
        <end position="20"/>
    </location>
</feature>
<reference evidence="3" key="1">
    <citation type="submission" date="2016-11" db="UniProtKB">
        <authorList>
            <consortium name="WormBaseParasite"/>
        </authorList>
    </citation>
    <scope>IDENTIFICATION</scope>
</reference>
<accession>A0A1I7Y5A3</accession>
<dbReference type="AlphaFoldDB" id="A0A1I7Y5A3"/>
<sequence>MRSTVGLMATLLLLLGSSLATASYEKVIACGVYNETFPALSPNSPQEDVQVRLAMAKWSPDTSNFVPFYNYRFVDCSSESISWGCRSAYKDVSYGVDLNENTTLLTCVKNCGHFSRVGGRWESLGVKEPVEVKLFKCQDYIPAEEPEVPEGSWSDKLRVQYLEIGKSEAEWLNASTKECGQKPKNYVLGGQCGSDKYLEVVFVCDQPKRSSVSKEERDFLDANAAHLYELQFSLFRHFYTLTKHFQESKESQALQMYTKELSMAYAVASNAALNYSGKFSMNRISLLRFPDENSYSSRKFSSAYLKDYIVTSGALRSMSLFRVAIRLLTNNTSAGFSFGFGSGFFPLQQSTVSGNVIELKRWDVENADTIVLGPLQPLFPELKQPLTDLYVEHIKNHTFGIAREHLGFLGDSGAHTRLLSMYEEIFRPGFIDDKYMDKTPREGDFASLLANYLAAFKKVHKPLPPSVVF</sequence>
<organism evidence="2 3">
    <name type="scientific">Steinernema glaseri</name>
    <dbReference type="NCBI Taxonomy" id="37863"/>
    <lineage>
        <taxon>Eukaryota</taxon>
        <taxon>Metazoa</taxon>
        <taxon>Ecdysozoa</taxon>
        <taxon>Nematoda</taxon>
        <taxon>Chromadorea</taxon>
        <taxon>Rhabditida</taxon>
        <taxon>Tylenchina</taxon>
        <taxon>Panagrolaimomorpha</taxon>
        <taxon>Strongyloidoidea</taxon>
        <taxon>Steinernematidae</taxon>
        <taxon>Steinernema</taxon>
    </lineage>
</organism>
<protein>
    <submittedName>
        <fullName evidence="3">C-type lectin domain-containing protein</fullName>
    </submittedName>
</protein>
<evidence type="ECO:0000256" key="1">
    <source>
        <dbReference type="SAM" id="SignalP"/>
    </source>
</evidence>
<keyword evidence="2" id="KW-1185">Reference proteome</keyword>
<dbReference type="WBParaSite" id="L893_g12879.t1">
    <property type="protein sequence ID" value="L893_g12879.t1"/>
    <property type="gene ID" value="L893_g12879"/>
</dbReference>
<name>A0A1I7Y5A3_9BILA</name>
<evidence type="ECO:0000313" key="3">
    <source>
        <dbReference type="WBParaSite" id="L893_g12879.t1"/>
    </source>
</evidence>
<dbReference type="Proteomes" id="UP000095287">
    <property type="component" value="Unplaced"/>
</dbReference>